<evidence type="ECO:0000313" key="2">
    <source>
        <dbReference type="Proteomes" id="UP000307602"/>
    </source>
</evidence>
<reference evidence="1 2" key="1">
    <citation type="submission" date="2019-04" db="EMBL/GenBank/DDBJ databases">
        <authorList>
            <person name="Liu A."/>
        </authorList>
    </citation>
    <scope>NUCLEOTIDE SEQUENCE [LARGE SCALE GENOMIC DNA]</scope>
    <source>
        <strain evidence="1 2">RZ03</strain>
    </source>
</reference>
<dbReference type="AlphaFoldDB" id="A0A4S1DVG0"/>
<proteinExistence type="predicted"/>
<keyword evidence="2" id="KW-1185">Reference proteome</keyword>
<evidence type="ECO:0000313" key="1">
    <source>
        <dbReference type="EMBL" id="TGV02131.1"/>
    </source>
</evidence>
<dbReference type="EMBL" id="SRSO01000016">
    <property type="protein sequence ID" value="TGV02131.1"/>
    <property type="molecule type" value="Genomic_DNA"/>
</dbReference>
<name>A0A4S1DVG0_9FLAO</name>
<accession>A0A4S1DVG0</accession>
<comment type="caution">
    <text evidence="1">The sequence shown here is derived from an EMBL/GenBank/DDBJ whole genome shotgun (WGS) entry which is preliminary data.</text>
</comment>
<organism evidence="1 2">
    <name type="scientific">Flavivirga rizhaonensis</name>
    <dbReference type="NCBI Taxonomy" id="2559571"/>
    <lineage>
        <taxon>Bacteria</taxon>
        <taxon>Pseudomonadati</taxon>
        <taxon>Bacteroidota</taxon>
        <taxon>Flavobacteriia</taxon>
        <taxon>Flavobacteriales</taxon>
        <taxon>Flavobacteriaceae</taxon>
        <taxon>Flavivirga</taxon>
    </lineage>
</organism>
<sequence length="233" mass="27983">MKRIIERTLFWFMDGDEQKSAMDNRYFSLGTLLNRLMGERYEGKRIKFINIYFNTEETYKIHPQVPKHNTHFYGGHLNYDDVFDLNSFNKMTEIEQDQFIWKRAFEILKEASIAIKNKELLKACEYAYKKGIEINLNPDYRMVENDIVLFDQALKASVWVNFKKEGMYSKFTLEKENEIIFEQEIDKTKNGIEFFLEMYKDIELKDHDIIIKGRKDVEYLPLTIPIKKEELAH</sequence>
<dbReference type="Proteomes" id="UP000307602">
    <property type="component" value="Unassembled WGS sequence"/>
</dbReference>
<dbReference type="RefSeq" id="WP_135877483.1">
    <property type="nucleotide sequence ID" value="NZ_SRSO01000016.1"/>
</dbReference>
<protein>
    <submittedName>
        <fullName evidence="1">Uncharacterized protein</fullName>
    </submittedName>
</protein>
<dbReference type="OrthoDB" id="1341344at2"/>
<gene>
    <name evidence="1" type="ORF">EM932_12245</name>
</gene>